<protein>
    <submittedName>
        <fullName evidence="1">Uncharacterized protein</fullName>
    </submittedName>
</protein>
<dbReference type="EMBL" id="BMHH01000013">
    <property type="protein sequence ID" value="GGB00470.1"/>
    <property type="molecule type" value="Genomic_DNA"/>
</dbReference>
<dbReference type="RefSeq" id="WP_188825083.1">
    <property type="nucleotide sequence ID" value="NZ_BMHH01000013.1"/>
</dbReference>
<evidence type="ECO:0000313" key="2">
    <source>
        <dbReference type="Proteomes" id="UP000646478"/>
    </source>
</evidence>
<accession>A0A916SH11</accession>
<name>A0A916SH11_9HYPH</name>
<organism evidence="1 2">
    <name type="scientific">Brucella endophytica</name>
    <dbReference type="NCBI Taxonomy" id="1963359"/>
    <lineage>
        <taxon>Bacteria</taxon>
        <taxon>Pseudomonadati</taxon>
        <taxon>Pseudomonadota</taxon>
        <taxon>Alphaproteobacteria</taxon>
        <taxon>Hyphomicrobiales</taxon>
        <taxon>Brucellaceae</taxon>
        <taxon>Brucella/Ochrobactrum group</taxon>
        <taxon>Brucella</taxon>
    </lineage>
</organism>
<gene>
    <name evidence="1" type="ORF">GCM10011491_30840</name>
</gene>
<proteinExistence type="predicted"/>
<dbReference type="AlphaFoldDB" id="A0A916SH11"/>
<dbReference type="Proteomes" id="UP000646478">
    <property type="component" value="Unassembled WGS sequence"/>
</dbReference>
<sequence length="56" mass="6344">MKYGSFIDPPSPFSPLEEWEAFAADLRSVGTKDPDVKRELDRAEKMIAEMKAQRAS</sequence>
<comment type="caution">
    <text evidence="1">The sequence shown here is derived from an EMBL/GenBank/DDBJ whole genome shotgun (WGS) entry which is preliminary data.</text>
</comment>
<keyword evidence="2" id="KW-1185">Reference proteome</keyword>
<reference evidence="1" key="1">
    <citation type="journal article" date="2014" name="Int. J. Syst. Evol. Microbiol.">
        <title>Complete genome sequence of Corynebacterium casei LMG S-19264T (=DSM 44701T), isolated from a smear-ripened cheese.</title>
        <authorList>
            <consortium name="US DOE Joint Genome Institute (JGI-PGF)"/>
            <person name="Walter F."/>
            <person name="Albersmeier A."/>
            <person name="Kalinowski J."/>
            <person name="Ruckert C."/>
        </authorList>
    </citation>
    <scope>NUCLEOTIDE SEQUENCE</scope>
    <source>
        <strain evidence="1">CGMCC 1.15082</strain>
    </source>
</reference>
<reference evidence="1" key="2">
    <citation type="submission" date="2020-09" db="EMBL/GenBank/DDBJ databases">
        <authorList>
            <person name="Sun Q."/>
            <person name="Zhou Y."/>
        </authorList>
    </citation>
    <scope>NUCLEOTIDE SEQUENCE</scope>
    <source>
        <strain evidence="1">CGMCC 1.15082</strain>
    </source>
</reference>
<evidence type="ECO:0000313" key="1">
    <source>
        <dbReference type="EMBL" id="GGB00470.1"/>
    </source>
</evidence>